<dbReference type="AlphaFoldDB" id="A0A1S3H936"/>
<evidence type="ECO:0000256" key="3">
    <source>
        <dbReference type="ARBA" id="ARBA00022692"/>
    </source>
</evidence>
<comment type="similarity">
    <text evidence="2">Belongs to the unc-93 family.</text>
</comment>
<feature type="transmembrane region" description="Helical" evidence="7">
    <location>
        <begin position="284"/>
        <end position="307"/>
    </location>
</feature>
<keyword evidence="8" id="KW-1185">Reference proteome</keyword>
<dbReference type="SUPFAM" id="SSF103473">
    <property type="entry name" value="MFS general substrate transporter"/>
    <property type="match status" value="2"/>
</dbReference>
<dbReference type="GeneID" id="106153218"/>
<feature type="transmembrane region" description="Helical" evidence="7">
    <location>
        <begin position="481"/>
        <end position="510"/>
    </location>
</feature>
<sequence>MAETVSLNSEGKAGVMGESDTLQEFPQSRDLSGVCKPVDEHADDSDTDCKPSGMDEEDLRVKIRGTYLDLAVITIIFTVVFNAWHSQQNLQSSLNFEGGLGVAAMSVCYGAVIVSSFYAPYVLVKLGPRYTLLIYLGCGLLFYASNFYPKFYTMIPGALLFGILGTPIYAAQGYIVTTAAIQNAALTGRNEDEVISTFNGVFWSCFYTTQVSGNLLSTLVLQESEHNRYSERNSSLGNGSVGLGDSFFNRTQTQSVCSVHSCPDNWVMGHIHSETQSPRPEDHLVYILVGTYLGLVVIGMCITAFALKEQEVEHDVKATVHETKELLLATFTLMKDPNLFLMIPLYVFNGFHMIFLFSEFTKAFVACELGIEWVGYTMMCYGVTSAISPWVFGHLHKWIGFPINYTAAGIINMALFIQMLVYPVSKEHLGYFFFIPGIWGVLNGMWQSRTLALLGIHFSHNQRPAFANYHLWQGVGFTVSFAYGNLLCVATKIYICMTMLVLSLLLYYVVEIKTRLEKKKEKSGQVISDEKQNGNIPEAEKLSPNGIREDDVKKLALSSTSLPNELSIPFTQSDLYLYATDVNFLAASTGSMIARWDSMSRDQFRSVVKAKSKDSVHA</sequence>
<keyword evidence="3 7" id="KW-0812">Transmembrane</keyword>
<dbReference type="PANTHER" id="PTHR19444:SF13">
    <property type="entry name" value="PROTEIN UNC-93 HOMOLOG A"/>
    <property type="match status" value="1"/>
</dbReference>
<dbReference type="KEGG" id="lak:106153218"/>
<dbReference type="PANTHER" id="PTHR19444">
    <property type="entry name" value="UNC-93 RELATED"/>
    <property type="match status" value="1"/>
</dbReference>
<dbReference type="InterPro" id="IPR051951">
    <property type="entry name" value="UNC-93_regulatory"/>
</dbReference>
<evidence type="ECO:0000313" key="8">
    <source>
        <dbReference type="Proteomes" id="UP000085678"/>
    </source>
</evidence>
<feature type="compositionally biased region" description="Basic and acidic residues" evidence="6">
    <location>
        <begin position="523"/>
        <end position="532"/>
    </location>
</feature>
<reference evidence="9" key="1">
    <citation type="submission" date="2025-08" db="UniProtKB">
        <authorList>
            <consortium name="RefSeq"/>
        </authorList>
    </citation>
    <scope>IDENTIFICATION</scope>
    <source>
        <tissue evidence="9">Gonads</tissue>
    </source>
</reference>
<accession>A0A1S3H936</accession>
<dbReference type="OrthoDB" id="78663at2759"/>
<evidence type="ECO:0000256" key="1">
    <source>
        <dbReference type="ARBA" id="ARBA00004141"/>
    </source>
</evidence>
<evidence type="ECO:0000256" key="5">
    <source>
        <dbReference type="ARBA" id="ARBA00023136"/>
    </source>
</evidence>
<feature type="transmembrane region" description="Helical" evidence="7">
    <location>
        <begin position="130"/>
        <end position="148"/>
    </location>
</feature>
<dbReference type="Pfam" id="PF05978">
    <property type="entry name" value="UNC-93"/>
    <property type="match status" value="1"/>
</dbReference>
<feature type="transmembrane region" description="Helical" evidence="7">
    <location>
        <begin position="339"/>
        <end position="361"/>
    </location>
</feature>
<feature type="transmembrane region" description="Helical" evidence="7">
    <location>
        <begin position="429"/>
        <end position="446"/>
    </location>
</feature>
<evidence type="ECO:0000313" key="9">
    <source>
        <dbReference type="RefSeq" id="XP_013382517.1"/>
    </source>
</evidence>
<dbReference type="InterPro" id="IPR010291">
    <property type="entry name" value="Ion_channel_UNC-93"/>
</dbReference>
<dbReference type="InterPro" id="IPR036259">
    <property type="entry name" value="MFS_trans_sf"/>
</dbReference>
<dbReference type="GO" id="GO:0016020">
    <property type="term" value="C:membrane"/>
    <property type="evidence" value="ECO:0007669"/>
    <property type="project" value="UniProtKB-SubCell"/>
</dbReference>
<dbReference type="Gene3D" id="1.20.1250.20">
    <property type="entry name" value="MFS general substrate transporter like domains"/>
    <property type="match status" value="2"/>
</dbReference>
<keyword evidence="5 7" id="KW-0472">Membrane</keyword>
<protein>
    <submittedName>
        <fullName evidence="9">Protein unc-93 homolog A isoform X1</fullName>
    </submittedName>
</protein>
<feature type="transmembrane region" description="Helical" evidence="7">
    <location>
        <begin position="154"/>
        <end position="176"/>
    </location>
</feature>
<feature type="transmembrane region" description="Helical" evidence="7">
    <location>
        <begin position="373"/>
        <end position="392"/>
    </location>
</feature>
<dbReference type="InParanoid" id="A0A1S3H936"/>
<name>A0A1S3H936_LINAN</name>
<dbReference type="RefSeq" id="XP_013382517.1">
    <property type="nucleotide sequence ID" value="XM_013527063.1"/>
</dbReference>
<feature type="transmembrane region" description="Helical" evidence="7">
    <location>
        <begin position="398"/>
        <end position="417"/>
    </location>
</feature>
<evidence type="ECO:0000256" key="2">
    <source>
        <dbReference type="ARBA" id="ARBA00009172"/>
    </source>
</evidence>
<feature type="region of interest" description="Disordered" evidence="6">
    <location>
        <begin position="33"/>
        <end position="53"/>
    </location>
</feature>
<gene>
    <name evidence="9" type="primary">LOC106153218</name>
</gene>
<comment type="subcellular location">
    <subcellularLocation>
        <location evidence="1">Membrane</location>
        <topology evidence="1">Multi-pass membrane protein</topology>
    </subcellularLocation>
</comment>
<feature type="region of interest" description="Disordered" evidence="6">
    <location>
        <begin position="1"/>
        <end position="20"/>
    </location>
</feature>
<dbReference type="Proteomes" id="UP000085678">
    <property type="component" value="Unplaced"/>
</dbReference>
<organism evidence="8 9">
    <name type="scientific">Lingula anatina</name>
    <name type="common">Brachiopod</name>
    <name type="synonym">Lingula unguis</name>
    <dbReference type="NCBI Taxonomy" id="7574"/>
    <lineage>
        <taxon>Eukaryota</taxon>
        <taxon>Metazoa</taxon>
        <taxon>Spiralia</taxon>
        <taxon>Lophotrochozoa</taxon>
        <taxon>Brachiopoda</taxon>
        <taxon>Linguliformea</taxon>
        <taxon>Lingulata</taxon>
        <taxon>Lingulida</taxon>
        <taxon>Linguloidea</taxon>
        <taxon>Lingulidae</taxon>
        <taxon>Lingula</taxon>
    </lineage>
</organism>
<feature type="region of interest" description="Disordered" evidence="6">
    <location>
        <begin position="523"/>
        <end position="543"/>
    </location>
</feature>
<evidence type="ECO:0000256" key="7">
    <source>
        <dbReference type="SAM" id="Phobius"/>
    </source>
</evidence>
<proteinExistence type="inferred from homology"/>
<feature type="transmembrane region" description="Helical" evidence="7">
    <location>
        <begin position="98"/>
        <end position="118"/>
    </location>
</feature>
<feature type="transmembrane region" description="Helical" evidence="7">
    <location>
        <begin position="67"/>
        <end position="86"/>
    </location>
</feature>
<evidence type="ECO:0000256" key="4">
    <source>
        <dbReference type="ARBA" id="ARBA00022989"/>
    </source>
</evidence>
<keyword evidence="4 7" id="KW-1133">Transmembrane helix</keyword>
<evidence type="ECO:0000256" key="6">
    <source>
        <dbReference type="SAM" id="MobiDB-lite"/>
    </source>
</evidence>